<feature type="transmembrane region" description="Helical" evidence="5">
    <location>
        <begin position="161"/>
        <end position="184"/>
    </location>
</feature>
<dbReference type="Proteomes" id="UP001589688">
    <property type="component" value="Unassembled WGS sequence"/>
</dbReference>
<comment type="caution">
    <text evidence="5">Lacks conserved residue(s) required for the propagation of feature annotation.</text>
</comment>
<dbReference type="NCBIfam" id="TIGR00945">
    <property type="entry name" value="tatC"/>
    <property type="match status" value="1"/>
</dbReference>
<comment type="function">
    <text evidence="5">Part of the twin-arginine translocation (Tat) system that transports large folded proteins containing a characteristic twin-arginine motif in their signal peptide across membranes.</text>
</comment>
<dbReference type="PANTHER" id="PTHR30371:SF0">
    <property type="entry name" value="SEC-INDEPENDENT PROTEIN TRANSLOCASE PROTEIN TATC, CHLOROPLASTIC-RELATED"/>
    <property type="match status" value="1"/>
</dbReference>
<keyword evidence="5" id="KW-1003">Cell membrane</keyword>
<feature type="transmembrane region" description="Helical" evidence="5">
    <location>
        <begin position="12"/>
        <end position="31"/>
    </location>
</feature>
<dbReference type="PRINTS" id="PR01840">
    <property type="entry name" value="TATCFAMILY"/>
</dbReference>
<keyword evidence="5" id="KW-0653">Protein transport</keyword>
<dbReference type="InterPro" id="IPR002033">
    <property type="entry name" value="TatC"/>
</dbReference>
<comment type="subcellular location">
    <subcellularLocation>
        <location evidence="5">Cell membrane</location>
        <topology evidence="5">Multi-pass membrane protein</topology>
    </subcellularLocation>
    <subcellularLocation>
        <location evidence="1">Membrane</location>
        <topology evidence="1">Multi-pass membrane protein</topology>
    </subcellularLocation>
</comment>
<evidence type="ECO:0000256" key="1">
    <source>
        <dbReference type="ARBA" id="ARBA00004141"/>
    </source>
</evidence>
<comment type="subunit">
    <text evidence="5">Forms a complex with TatA.</text>
</comment>
<dbReference type="EMBL" id="JBHLZF010000001">
    <property type="protein sequence ID" value="MFB9896277.1"/>
    <property type="molecule type" value="Genomic_DNA"/>
</dbReference>
<evidence type="ECO:0000313" key="8">
    <source>
        <dbReference type="Proteomes" id="UP001589688"/>
    </source>
</evidence>
<protein>
    <recommendedName>
        <fullName evidence="5">Sec-independent protein translocase protein TatC</fullName>
    </recommendedName>
</protein>
<comment type="similarity">
    <text evidence="5">Belongs to the TatC family.</text>
</comment>
<dbReference type="PANTHER" id="PTHR30371">
    <property type="entry name" value="SEC-INDEPENDENT PROTEIN TRANSLOCASE PROTEIN TATC"/>
    <property type="match status" value="1"/>
</dbReference>
<proteinExistence type="inferred from homology"/>
<dbReference type="Pfam" id="PF00902">
    <property type="entry name" value="TatC"/>
    <property type="match status" value="1"/>
</dbReference>
<dbReference type="HAMAP" id="MF_00902">
    <property type="entry name" value="TatC"/>
    <property type="match status" value="1"/>
</dbReference>
<keyword evidence="8" id="KW-1185">Reference proteome</keyword>
<evidence type="ECO:0000256" key="2">
    <source>
        <dbReference type="ARBA" id="ARBA00022692"/>
    </source>
</evidence>
<name>A0ABV5ZFY2_9BACT</name>
<keyword evidence="5" id="KW-0813">Transport</keyword>
<accession>A0ABV5ZFY2</accession>
<keyword evidence="5" id="KW-0811">Translocation</keyword>
<feature type="transmembrane region" description="Helical" evidence="5">
    <location>
        <begin position="115"/>
        <end position="141"/>
    </location>
</feature>
<feature type="transmembrane region" description="Helical" evidence="5">
    <location>
        <begin position="196"/>
        <end position="212"/>
    </location>
</feature>
<evidence type="ECO:0000256" key="3">
    <source>
        <dbReference type="ARBA" id="ARBA00022989"/>
    </source>
</evidence>
<comment type="caution">
    <text evidence="6">The sequence shown here is derived from an EMBL/GenBank/DDBJ whole genome shotgun (WGS) entry which is preliminary data.</text>
</comment>
<evidence type="ECO:0000313" key="7">
    <source>
        <dbReference type="EMBL" id="MFB9897229.1"/>
    </source>
</evidence>
<dbReference type="EMBL" id="JBHLZF010000001">
    <property type="protein sequence ID" value="MFB9897229.1"/>
    <property type="molecule type" value="Genomic_DNA"/>
</dbReference>
<evidence type="ECO:0000256" key="5">
    <source>
        <dbReference type="HAMAP-Rule" id="MF_00902"/>
    </source>
</evidence>
<keyword evidence="4 5" id="KW-0472">Membrane</keyword>
<feature type="transmembrane region" description="Helical" evidence="5">
    <location>
        <begin position="81"/>
        <end position="103"/>
    </location>
</feature>
<organism evidence="6 8">
    <name type="scientific">Hallella seregens ATCC 51272</name>
    <dbReference type="NCBI Taxonomy" id="1336250"/>
    <lineage>
        <taxon>Bacteria</taxon>
        <taxon>Pseudomonadati</taxon>
        <taxon>Bacteroidota</taxon>
        <taxon>Bacteroidia</taxon>
        <taxon>Bacteroidales</taxon>
        <taxon>Prevotellaceae</taxon>
        <taxon>Hallella</taxon>
    </lineage>
</organism>
<evidence type="ECO:0000313" key="6">
    <source>
        <dbReference type="EMBL" id="MFB9896277.1"/>
    </source>
</evidence>
<sequence length="247" mass="27883">MTFWEHLDVLRADLFRMLLVAAVCGGVAFAGKEPLFDLVLAPAHADFVVYRLMHAGPFRLELVNVGLTEQFMVHVRTVLCVGLLMASPYPVYVLYSFVAPALYPRERRLARRIVLGGYAMFVAGVLVNYFIVFPLTVRFLGTYQVSSDIHNLLSLQSYVDTLLMMSLVFGILFEIPVVSWLLALFGLLQSEWMQRYWRHALVVIVTVAAVITPTGDVFTLAVVLLPIWLLYETSIIIVKAVERKKSL</sequence>
<gene>
    <name evidence="5 6" type="primary">tatC</name>
    <name evidence="6" type="ORF">ACFFK8_00160</name>
    <name evidence="7" type="ORF">ACFFK8_05285</name>
</gene>
<evidence type="ECO:0000256" key="4">
    <source>
        <dbReference type="ARBA" id="ARBA00023136"/>
    </source>
</evidence>
<keyword evidence="3 5" id="KW-1133">Transmembrane helix</keyword>
<keyword evidence="2 5" id="KW-0812">Transmembrane</keyword>
<dbReference type="RefSeq" id="WP_027952048.1">
    <property type="nucleotide sequence ID" value="NZ_JADU01000010.1"/>
</dbReference>
<reference evidence="6 8" key="1">
    <citation type="submission" date="2024-09" db="EMBL/GenBank/DDBJ databases">
        <authorList>
            <person name="Sun Q."/>
            <person name="Mori K."/>
        </authorList>
    </citation>
    <scope>NUCLEOTIDE SEQUENCE [LARGE SCALE GENOMIC DNA]</scope>
    <source>
        <strain evidence="6 8">ATCC 51272</strain>
    </source>
</reference>